<evidence type="ECO:0000313" key="2">
    <source>
        <dbReference type="Proteomes" id="UP000637002"/>
    </source>
</evidence>
<dbReference type="AlphaFoldDB" id="A0A916U4H6"/>
<protein>
    <recommendedName>
        <fullName evidence="3">DUF4043 family protein</fullName>
    </recommendedName>
</protein>
<evidence type="ECO:0008006" key="3">
    <source>
        <dbReference type="Google" id="ProtNLM"/>
    </source>
</evidence>
<comment type="caution">
    <text evidence="1">The sequence shown here is derived from an EMBL/GenBank/DDBJ whole genome shotgun (WGS) entry which is preliminary data.</text>
</comment>
<dbReference type="Proteomes" id="UP000637002">
    <property type="component" value="Unassembled WGS sequence"/>
</dbReference>
<reference evidence="1" key="2">
    <citation type="submission" date="2020-09" db="EMBL/GenBank/DDBJ databases">
        <authorList>
            <person name="Sun Q."/>
            <person name="Zhou Y."/>
        </authorList>
    </citation>
    <scope>NUCLEOTIDE SEQUENCE</scope>
    <source>
        <strain evidence="1">CGMCC 1.12919</strain>
    </source>
</reference>
<proteinExistence type="predicted"/>
<gene>
    <name evidence="1" type="ORF">GCM10010994_16600</name>
</gene>
<reference evidence="1" key="1">
    <citation type="journal article" date="2014" name="Int. J. Syst. Evol. Microbiol.">
        <title>Complete genome sequence of Corynebacterium casei LMG S-19264T (=DSM 44701T), isolated from a smear-ripened cheese.</title>
        <authorList>
            <consortium name="US DOE Joint Genome Institute (JGI-PGF)"/>
            <person name="Walter F."/>
            <person name="Albersmeier A."/>
            <person name="Kalinowski J."/>
            <person name="Ruckert C."/>
        </authorList>
    </citation>
    <scope>NUCLEOTIDE SEQUENCE</scope>
    <source>
        <strain evidence="1">CGMCC 1.12919</strain>
    </source>
</reference>
<organism evidence="1 2">
    <name type="scientific">Chelatococcus reniformis</name>
    <dbReference type="NCBI Taxonomy" id="1494448"/>
    <lineage>
        <taxon>Bacteria</taxon>
        <taxon>Pseudomonadati</taxon>
        <taxon>Pseudomonadota</taxon>
        <taxon>Alphaproteobacteria</taxon>
        <taxon>Hyphomicrobiales</taxon>
        <taxon>Chelatococcaceae</taxon>
        <taxon>Chelatococcus</taxon>
    </lineage>
</organism>
<dbReference type="EMBL" id="BMGG01000003">
    <property type="protein sequence ID" value="GGC58337.1"/>
    <property type="molecule type" value="Genomic_DNA"/>
</dbReference>
<name>A0A916U4H6_9HYPH</name>
<dbReference type="InterPro" id="IPR025267">
    <property type="entry name" value="ORF017-like"/>
</dbReference>
<dbReference type="RefSeq" id="WP_188608703.1">
    <property type="nucleotide sequence ID" value="NZ_BMGG01000003.1"/>
</dbReference>
<evidence type="ECO:0000313" key="1">
    <source>
        <dbReference type="EMBL" id="GGC58337.1"/>
    </source>
</evidence>
<accession>A0A916U4H6</accession>
<sequence>MAVTAVQDNNKLVQYTKQINREYVRENLFSPYMSADLNAIIRLRMELKNGGEQMNIPFVTRLNGKGRGTGTLVGNEEKIDNYGMRVWLDWARHAVVTNKAEKHKDSADIFGEARPLLSDWGKELQRDELIEALLALPSESSPTNLGTDDGDRVNGLRYELASAAQRNAWNAANADRVLYGNAVGNYNATHATALANVDGASDKLGSTSISLMKRVAKTASPKIRPYKLTDGREYFVAFAGSFTFRDLKISLDGVNRDARPREGDGMEKNPIFQDGDLIHDGVIIREVPEISSMVSDRWTSLLTAGAASARVEPVFFCGQQAAVFAWGQMAKPTFRKEDDYGFVDGVGTEMAYGVSKMFKKPQGGTSLVQWGLLTGFFSGAADA</sequence>
<dbReference type="Pfam" id="PF13252">
    <property type="entry name" value="Phage_capsid_3"/>
    <property type="match status" value="1"/>
</dbReference>
<keyword evidence="2" id="KW-1185">Reference proteome</keyword>